<name>A0A8J5VE76_ZIZPA</name>
<comment type="caution">
    <text evidence="2">The sequence shown here is derived from an EMBL/GenBank/DDBJ whole genome shotgun (WGS) entry which is preliminary data.</text>
</comment>
<sequence length="75" mass="7948">MAAGVWRSSGRRALGRHCGSRQPEGAGHRVAGRARRRAREGVACSSCCVRSAWPRDVSREGTLPVRDCSLLSGGG</sequence>
<gene>
    <name evidence="2" type="ORF">GUJ93_ZPchr0003g17859</name>
</gene>
<organism evidence="2 3">
    <name type="scientific">Zizania palustris</name>
    <name type="common">Northern wild rice</name>
    <dbReference type="NCBI Taxonomy" id="103762"/>
    <lineage>
        <taxon>Eukaryota</taxon>
        <taxon>Viridiplantae</taxon>
        <taxon>Streptophyta</taxon>
        <taxon>Embryophyta</taxon>
        <taxon>Tracheophyta</taxon>
        <taxon>Spermatophyta</taxon>
        <taxon>Magnoliopsida</taxon>
        <taxon>Liliopsida</taxon>
        <taxon>Poales</taxon>
        <taxon>Poaceae</taxon>
        <taxon>BOP clade</taxon>
        <taxon>Oryzoideae</taxon>
        <taxon>Oryzeae</taxon>
        <taxon>Zizaniinae</taxon>
        <taxon>Zizania</taxon>
    </lineage>
</organism>
<evidence type="ECO:0000313" key="3">
    <source>
        <dbReference type="Proteomes" id="UP000729402"/>
    </source>
</evidence>
<dbReference type="EMBL" id="JAAALK010000286">
    <property type="protein sequence ID" value="KAG8062955.1"/>
    <property type="molecule type" value="Genomic_DNA"/>
</dbReference>
<dbReference type="Proteomes" id="UP000729402">
    <property type="component" value="Unassembled WGS sequence"/>
</dbReference>
<reference evidence="2" key="1">
    <citation type="journal article" date="2021" name="bioRxiv">
        <title>Whole Genome Assembly and Annotation of Northern Wild Rice, Zizania palustris L., Supports a Whole Genome Duplication in the Zizania Genus.</title>
        <authorList>
            <person name="Haas M."/>
            <person name="Kono T."/>
            <person name="Macchietto M."/>
            <person name="Millas R."/>
            <person name="McGilp L."/>
            <person name="Shao M."/>
            <person name="Duquette J."/>
            <person name="Hirsch C.N."/>
            <person name="Kimball J."/>
        </authorList>
    </citation>
    <scope>NUCLEOTIDE SEQUENCE</scope>
    <source>
        <tissue evidence="2">Fresh leaf tissue</tissue>
    </source>
</reference>
<evidence type="ECO:0000313" key="2">
    <source>
        <dbReference type="EMBL" id="KAG8062955.1"/>
    </source>
</evidence>
<dbReference type="AlphaFoldDB" id="A0A8J5VE76"/>
<evidence type="ECO:0000256" key="1">
    <source>
        <dbReference type="SAM" id="MobiDB-lite"/>
    </source>
</evidence>
<accession>A0A8J5VE76</accession>
<feature type="compositionally biased region" description="Basic residues" evidence="1">
    <location>
        <begin position="9"/>
        <end position="19"/>
    </location>
</feature>
<proteinExistence type="predicted"/>
<keyword evidence="3" id="KW-1185">Reference proteome</keyword>
<reference evidence="2" key="2">
    <citation type="submission" date="2021-02" db="EMBL/GenBank/DDBJ databases">
        <authorList>
            <person name="Kimball J.A."/>
            <person name="Haas M.W."/>
            <person name="Macchietto M."/>
            <person name="Kono T."/>
            <person name="Duquette J."/>
            <person name="Shao M."/>
        </authorList>
    </citation>
    <scope>NUCLEOTIDE SEQUENCE</scope>
    <source>
        <tissue evidence="2">Fresh leaf tissue</tissue>
    </source>
</reference>
<feature type="region of interest" description="Disordered" evidence="1">
    <location>
        <begin position="1"/>
        <end position="33"/>
    </location>
</feature>
<protein>
    <submittedName>
        <fullName evidence="2">Uncharacterized protein</fullName>
    </submittedName>
</protein>